<name>A0ABT2GQM3_9MICO</name>
<dbReference type="PIRSF" id="PIRSF006648">
    <property type="entry name" value="DrrB"/>
    <property type="match status" value="1"/>
</dbReference>
<reference evidence="2" key="1">
    <citation type="submission" date="2022-08" db="EMBL/GenBank/DDBJ databases">
        <authorList>
            <person name="Deng Y."/>
            <person name="Han X.-F."/>
            <person name="Zhang Y.-Q."/>
        </authorList>
    </citation>
    <scope>NUCLEOTIDE SEQUENCE</scope>
    <source>
        <strain evidence="2">CPCC 205763</strain>
    </source>
</reference>
<feature type="transmembrane region" description="Helical" evidence="1">
    <location>
        <begin position="53"/>
        <end position="79"/>
    </location>
</feature>
<feature type="transmembrane region" description="Helical" evidence="1">
    <location>
        <begin position="100"/>
        <end position="125"/>
    </location>
</feature>
<evidence type="ECO:0000256" key="1">
    <source>
        <dbReference type="SAM" id="Phobius"/>
    </source>
</evidence>
<feature type="transmembrane region" description="Helical" evidence="1">
    <location>
        <begin position="221"/>
        <end position="241"/>
    </location>
</feature>
<accession>A0ABT2GQM3</accession>
<gene>
    <name evidence="2" type="ORF">N1027_10315</name>
</gene>
<feature type="transmembrane region" description="Helical" evidence="1">
    <location>
        <begin position="137"/>
        <end position="160"/>
    </location>
</feature>
<feature type="transmembrane region" description="Helical" evidence="1">
    <location>
        <begin position="21"/>
        <end position="41"/>
    </location>
</feature>
<dbReference type="PANTHER" id="PTHR43229:SF2">
    <property type="entry name" value="NODULATION PROTEIN J"/>
    <property type="match status" value="1"/>
</dbReference>
<keyword evidence="1" id="KW-1133">Transmembrane helix</keyword>
<evidence type="ECO:0000313" key="2">
    <source>
        <dbReference type="EMBL" id="MCS5718527.1"/>
    </source>
</evidence>
<keyword evidence="3" id="KW-1185">Reference proteome</keyword>
<dbReference type="InterPro" id="IPR051784">
    <property type="entry name" value="Nod_factor_ABC_transporter"/>
</dbReference>
<dbReference type="InterPro" id="IPR000412">
    <property type="entry name" value="ABC_2_transport"/>
</dbReference>
<protein>
    <submittedName>
        <fullName evidence="2">ABC transporter permease</fullName>
    </submittedName>
</protein>
<dbReference type="EMBL" id="JANLCM010000001">
    <property type="protein sequence ID" value="MCS5718527.1"/>
    <property type="molecule type" value="Genomic_DNA"/>
</dbReference>
<dbReference type="Proteomes" id="UP001165584">
    <property type="component" value="Unassembled WGS sequence"/>
</dbReference>
<sequence length="250" mass="26851">MSVARLTFVHAKYSLIETSRIPIAIIGSLVFPVLSLLFFVVPQRVVADDPLYATQAIISLSVFAVLANGLFSFGLGIAENREKAWDPYLRTLPAPGISRVLAHIFSTGLMALVSIIPVIVVGGLFTAASAPLPNVLAGFVALAISSLPFMLMGICVGYALPQKAAIAVVQVLMFGLAFGGGLFLPPILFADWLNTLSMFLPSRSAREIVVWAVQGGELPGWAVLGWAVWTAVTLVLALVLFRRDEGRRFR</sequence>
<keyword evidence="1" id="KW-0472">Membrane</keyword>
<organism evidence="2 3">
    <name type="scientific">Herbiconiux aconitum</name>
    <dbReference type="NCBI Taxonomy" id="2970913"/>
    <lineage>
        <taxon>Bacteria</taxon>
        <taxon>Bacillati</taxon>
        <taxon>Actinomycetota</taxon>
        <taxon>Actinomycetes</taxon>
        <taxon>Micrococcales</taxon>
        <taxon>Microbacteriaceae</taxon>
        <taxon>Herbiconiux</taxon>
    </lineage>
</organism>
<evidence type="ECO:0000313" key="3">
    <source>
        <dbReference type="Proteomes" id="UP001165584"/>
    </source>
</evidence>
<proteinExistence type="predicted"/>
<dbReference type="PANTHER" id="PTHR43229">
    <property type="entry name" value="NODULATION PROTEIN J"/>
    <property type="match status" value="1"/>
</dbReference>
<feature type="transmembrane region" description="Helical" evidence="1">
    <location>
        <begin position="167"/>
        <end position="189"/>
    </location>
</feature>
<comment type="caution">
    <text evidence="2">The sequence shown here is derived from an EMBL/GenBank/DDBJ whole genome shotgun (WGS) entry which is preliminary data.</text>
</comment>
<dbReference type="RefSeq" id="WP_259507478.1">
    <property type="nucleotide sequence ID" value="NZ_JANLCM010000001.1"/>
</dbReference>
<keyword evidence="1" id="KW-0812">Transmembrane</keyword>